<accession>A0AAD9LHU0</accession>
<proteinExistence type="predicted"/>
<protein>
    <submittedName>
        <fullName evidence="1">Uncharacterized protein</fullName>
    </submittedName>
</protein>
<organism evidence="1 2">
    <name type="scientific">Babesia divergens</name>
    <dbReference type="NCBI Taxonomy" id="32595"/>
    <lineage>
        <taxon>Eukaryota</taxon>
        <taxon>Sar</taxon>
        <taxon>Alveolata</taxon>
        <taxon>Apicomplexa</taxon>
        <taxon>Aconoidasida</taxon>
        <taxon>Piroplasmida</taxon>
        <taxon>Babesiidae</taxon>
        <taxon>Babesia</taxon>
    </lineage>
</organism>
<evidence type="ECO:0000313" key="1">
    <source>
        <dbReference type="EMBL" id="KAK1936846.1"/>
    </source>
</evidence>
<keyword evidence="2" id="KW-1185">Reference proteome</keyword>
<reference evidence="1" key="2">
    <citation type="submission" date="2021-05" db="EMBL/GenBank/DDBJ databases">
        <authorList>
            <person name="Pain A."/>
        </authorList>
    </citation>
    <scope>NUCLEOTIDE SEQUENCE</scope>
    <source>
        <strain evidence="1">1802A</strain>
    </source>
</reference>
<dbReference type="Proteomes" id="UP001195914">
    <property type="component" value="Unassembled WGS sequence"/>
</dbReference>
<reference evidence="1" key="1">
    <citation type="journal article" date="2014" name="Nucleic Acids Res.">
        <title>The evolutionary dynamics of variant antigen genes in Babesia reveal a history of genomic innovation underlying host-parasite interaction.</title>
        <authorList>
            <person name="Jackson A.P."/>
            <person name="Otto T.D."/>
            <person name="Darby A."/>
            <person name="Ramaprasad A."/>
            <person name="Xia D."/>
            <person name="Echaide I.E."/>
            <person name="Farber M."/>
            <person name="Gahlot S."/>
            <person name="Gamble J."/>
            <person name="Gupta D."/>
            <person name="Gupta Y."/>
            <person name="Jackson L."/>
            <person name="Malandrin L."/>
            <person name="Malas T.B."/>
            <person name="Moussa E."/>
            <person name="Nair M."/>
            <person name="Reid A.J."/>
            <person name="Sanders M."/>
            <person name="Sharma J."/>
            <person name="Tracey A."/>
            <person name="Quail M.A."/>
            <person name="Weir W."/>
            <person name="Wastling J.M."/>
            <person name="Hall N."/>
            <person name="Willadsen P."/>
            <person name="Lingelbach K."/>
            <person name="Shiels B."/>
            <person name="Tait A."/>
            <person name="Berriman M."/>
            <person name="Allred D.R."/>
            <person name="Pain A."/>
        </authorList>
    </citation>
    <scope>NUCLEOTIDE SEQUENCE</scope>
    <source>
        <strain evidence="1">1802A</strain>
    </source>
</reference>
<gene>
    <name evidence="1" type="ORF">X943_001083</name>
</gene>
<comment type="caution">
    <text evidence="1">The sequence shown here is derived from an EMBL/GenBank/DDBJ whole genome shotgun (WGS) entry which is preliminary data.</text>
</comment>
<dbReference type="AlphaFoldDB" id="A0AAD9LHU0"/>
<dbReference type="EMBL" id="JAHBMH010000034">
    <property type="protein sequence ID" value="KAK1936846.1"/>
    <property type="molecule type" value="Genomic_DNA"/>
</dbReference>
<name>A0AAD9LHU0_BABDI</name>
<sequence>MEHEDNCPWNRDQGLVTTPLRRPCEVRKCAVWKDLKTWFGYTGASLSTLAFEEIFRDVAHGGSGLYERMAVEGGNLLRETSRAFAAKKAESNLFVHYVAKLLFNRDRQKKALGLIKQLYIQKEVTIMNDSSLLDYFAKSYLSAAQFLISPRSVSNYVRVLLSFSMNEIAGQDVHKPPREWLSILLQHIYHSQAFKHLSCDSDNMLLRDLYIFFDYQYDYFLPRIRECFDNLDDTNRCTQISGEELLISFASRYFCELYKAHHGSDCEVLANEFAKSQAREFIQSKCIEVFACVFMRLHLVFIGEEVDFTTNRPLQDCRTIFINLVGACWSISHKETRNIWMANLFQTLRQVQLSIMMHGIHDNTGYINDFLHLPQDAAHEIEAPSTRTVANMVYTPSPELRQYLPSSTEFIENMFKGTMNFFTQLCTPNKAADVINDNELPIHVEYDNDSKDANIRIPLSRLGNMEPVKYHTVLKSKGERIMELAVSTNNSVPRLDVSI</sequence>
<evidence type="ECO:0000313" key="2">
    <source>
        <dbReference type="Proteomes" id="UP001195914"/>
    </source>
</evidence>